<keyword evidence="2 5" id="KW-0808">Transferase</keyword>
<dbReference type="OrthoDB" id="9810297at2"/>
<dbReference type="AlphaFoldDB" id="A0A316E7S5"/>
<dbReference type="SUPFAM" id="SSF53335">
    <property type="entry name" value="S-adenosyl-L-methionine-dependent methyltransferases"/>
    <property type="match status" value="1"/>
</dbReference>
<dbReference type="Gene3D" id="3.40.50.150">
    <property type="entry name" value="Vaccinia Virus protein VP39"/>
    <property type="match status" value="1"/>
</dbReference>
<feature type="binding site" evidence="5">
    <location>
        <position position="268"/>
    </location>
    <ligand>
        <name>S-adenosyl-L-methionine</name>
        <dbReference type="ChEBI" id="CHEBI:59789"/>
    </ligand>
</feature>
<dbReference type="PANTHER" id="PTHR22807">
    <property type="entry name" value="NOP2 YEAST -RELATED NOL1/NOP2/FMU SUN DOMAIN-CONTAINING"/>
    <property type="match status" value="1"/>
</dbReference>
<dbReference type="PANTHER" id="PTHR22807:SF53">
    <property type="entry name" value="RIBOSOMAL RNA SMALL SUBUNIT METHYLTRANSFERASE B-RELATED"/>
    <property type="match status" value="1"/>
</dbReference>
<comment type="caution">
    <text evidence="7">The sequence shown here is derived from an EMBL/GenBank/DDBJ whole genome shotgun (WGS) entry which is preliminary data.</text>
</comment>
<evidence type="ECO:0000256" key="4">
    <source>
        <dbReference type="ARBA" id="ARBA00022884"/>
    </source>
</evidence>
<evidence type="ECO:0000313" key="7">
    <source>
        <dbReference type="EMBL" id="PWK26421.1"/>
    </source>
</evidence>
<evidence type="ECO:0000259" key="6">
    <source>
        <dbReference type="PROSITE" id="PS51686"/>
    </source>
</evidence>
<comment type="caution">
    <text evidence="5">Lacks conserved residue(s) required for the propagation of feature annotation.</text>
</comment>
<name>A0A316E7S5_9BACT</name>
<dbReference type="InterPro" id="IPR049560">
    <property type="entry name" value="MeTrfase_RsmB-F_NOP2_cat"/>
</dbReference>
<evidence type="ECO:0000256" key="3">
    <source>
        <dbReference type="ARBA" id="ARBA00022691"/>
    </source>
</evidence>
<organism evidence="7 8">
    <name type="scientific">Arcicella aurantiaca</name>
    <dbReference type="NCBI Taxonomy" id="591202"/>
    <lineage>
        <taxon>Bacteria</taxon>
        <taxon>Pseudomonadati</taxon>
        <taxon>Bacteroidota</taxon>
        <taxon>Cytophagia</taxon>
        <taxon>Cytophagales</taxon>
        <taxon>Flectobacillaceae</taxon>
        <taxon>Arcicella</taxon>
    </lineage>
</organism>
<dbReference type="CDD" id="cd02440">
    <property type="entry name" value="AdoMet_MTases"/>
    <property type="match status" value="1"/>
</dbReference>
<reference evidence="7 8" key="1">
    <citation type="submission" date="2018-05" db="EMBL/GenBank/DDBJ databases">
        <title>Genomic Encyclopedia of Archaeal and Bacterial Type Strains, Phase II (KMG-II): from individual species to whole genera.</title>
        <authorList>
            <person name="Goeker M."/>
        </authorList>
    </citation>
    <scope>NUCLEOTIDE SEQUENCE [LARGE SCALE GENOMIC DNA]</scope>
    <source>
        <strain evidence="7 8">DSM 22214</strain>
    </source>
</reference>
<dbReference type="GO" id="GO:0008173">
    <property type="term" value="F:RNA methyltransferase activity"/>
    <property type="evidence" value="ECO:0007669"/>
    <property type="project" value="InterPro"/>
</dbReference>
<dbReference type="Pfam" id="PF22458">
    <property type="entry name" value="RsmF-B_ferredox"/>
    <property type="match status" value="1"/>
</dbReference>
<evidence type="ECO:0000256" key="2">
    <source>
        <dbReference type="ARBA" id="ARBA00022679"/>
    </source>
</evidence>
<dbReference type="InterPro" id="IPR029063">
    <property type="entry name" value="SAM-dependent_MTases_sf"/>
</dbReference>
<accession>A0A316E7S5</accession>
<dbReference type="GO" id="GO:0001510">
    <property type="term" value="P:RNA methylation"/>
    <property type="evidence" value="ECO:0007669"/>
    <property type="project" value="InterPro"/>
</dbReference>
<dbReference type="PRINTS" id="PR02008">
    <property type="entry name" value="RCMTFAMILY"/>
</dbReference>
<dbReference type="GO" id="GO:0003723">
    <property type="term" value="F:RNA binding"/>
    <property type="evidence" value="ECO:0007669"/>
    <property type="project" value="UniProtKB-UniRule"/>
</dbReference>
<dbReference type="EMBL" id="QGGO01000012">
    <property type="protein sequence ID" value="PWK26421.1"/>
    <property type="molecule type" value="Genomic_DNA"/>
</dbReference>
<dbReference type="InterPro" id="IPR023267">
    <property type="entry name" value="RCMT"/>
</dbReference>
<keyword evidence="8" id="KW-1185">Reference proteome</keyword>
<proteinExistence type="inferred from homology"/>
<dbReference type="PROSITE" id="PS51686">
    <property type="entry name" value="SAM_MT_RSMB_NOP"/>
    <property type="match status" value="1"/>
</dbReference>
<feature type="active site" description="Nucleophile" evidence="5">
    <location>
        <position position="365"/>
    </location>
</feature>
<comment type="similarity">
    <text evidence="5">Belongs to the class I-like SAM-binding methyltransferase superfamily. RsmB/NOP family.</text>
</comment>
<dbReference type="Pfam" id="PF01189">
    <property type="entry name" value="Methyltr_RsmB-F"/>
    <property type="match status" value="1"/>
</dbReference>
<sequence>MRLHRPLVLATVKALQEIFLNDKPRQADRVIEATLKSNKQWGSRDRAFIAEHTYEIVRNWRLVLFVNEMQADKLRPQFFFQMVGSWLLIKKQLNPEGDNIDFLPKWEEFSFVDEAKTLARLEEALKVRKIRESVPDWLDELGEAELGTEKWTAEITAMNQQAPVVLRANSLKTNQDQLQDLLSDIEIGTIIPDNLPDALILKQRGNIFKTEFFKNGLFEVQDAGSQLIAPFLDVKPGMRVIDACAGAGGKTLHLASLMQNKGRIVAMDVEDYKLTELMKRAKRNGVNNVEVKLIEPKTLKRLQESADRLLLDVPCSGLGVIRRNPDSKWKLTPEFIDNLRKIQWDILSNYSAMLKKGGKMVFATCSLLPSESEAHVQRLLAEQPDKWELLKEQRTSPATDGYDGFYMACLLKK</sequence>
<feature type="domain" description="SAM-dependent MTase RsmB/NOP-type" evidence="6">
    <location>
        <begin position="154"/>
        <end position="413"/>
    </location>
</feature>
<evidence type="ECO:0000256" key="5">
    <source>
        <dbReference type="PROSITE-ProRule" id="PRU01023"/>
    </source>
</evidence>
<evidence type="ECO:0000313" key="8">
    <source>
        <dbReference type="Proteomes" id="UP000245489"/>
    </source>
</evidence>
<dbReference type="InterPro" id="IPR054728">
    <property type="entry name" value="RsmB-like_ferredoxin"/>
</dbReference>
<protein>
    <submittedName>
        <fullName evidence="7">16S rRNA (Cytosine967-C5)-methyltransferase</fullName>
    </submittedName>
</protein>
<dbReference type="Proteomes" id="UP000245489">
    <property type="component" value="Unassembled WGS sequence"/>
</dbReference>
<keyword evidence="1 5" id="KW-0489">Methyltransferase</keyword>
<gene>
    <name evidence="7" type="ORF">LV89_02592</name>
</gene>
<feature type="binding site" evidence="5">
    <location>
        <position position="312"/>
    </location>
    <ligand>
        <name>S-adenosyl-L-methionine</name>
        <dbReference type="ChEBI" id="CHEBI:59789"/>
    </ligand>
</feature>
<keyword evidence="4 5" id="KW-0694">RNA-binding</keyword>
<dbReference type="RefSeq" id="WP_109743315.1">
    <property type="nucleotide sequence ID" value="NZ_QGGO01000012.1"/>
</dbReference>
<dbReference type="InterPro" id="IPR001678">
    <property type="entry name" value="MeTrfase_RsmB-F_NOP2_dom"/>
</dbReference>
<evidence type="ECO:0000256" key="1">
    <source>
        <dbReference type="ARBA" id="ARBA00022603"/>
    </source>
</evidence>
<keyword evidence="3 5" id="KW-0949">S-adenosyl-L-methionine</keyword>